<dbReference type="PANTHER" id="PTHR10498">
    <property type="entry name" value="PARALEMMIN-RELATED"/>
    <property type="match status" value="1"/>
</dbReference>
<keyword evidence="13" id="KW-0472">Membrane</keyword>
<evidence type="ECO:0000313" key="26">
    <source>
        <dbReference type="Proteomes" id="UP000579812"/>
    </source>
</evidence>
<evidence type="ECO:0000256" key="13">
    <source>
        <dbReference type="ARBA" id="ARBA00023136"/>
    </source>
</evidence>
<dbReference type="EMBL" id="JAAMOB010000011">
    <property type="protein sequence ID" value="KAF4107617.1"/>
    <property type="molecule type" value="Genomic_DNA"/>
</dbReference>
<comment type="caution">
    <text evidence="25">The sequence shown here is derived from an EMBL/GenBank/DDBJ whole genome shotgun (WGS) entry which is preliminary data.</text>
</comment>
<evidence type="ECO:0000256" key="14">
    <source>
        <dbReference type="ARBA" id="ARBA00023139"/>
    </source>
</evidence>
<evidence type="ECO:0000256" key="23">
    <source>
        <dbReference type="SAM" id="MobiDB-lite"/>
    </source>
</evidence>
<feature type="region of interest" description="Disordered" evidence="23">
    <location>
        <begin position="944"/>
        <end position="976"/>
    </location>
</feature>
<evidence type="ECO:0000313" key="25">
    <source>
        <dbReference type="EMBL" id="KAF4107617.1"/>
    </source>
</evidence>
<feature type="compositionally biased region" description="Low complexity" evidence="23">
    <location>
        <begin position="376"/>
        <end position="388"/>
    </location>
</feature>
<protein>
    <recommendedName>
        <fullName evidence="21">Paralemmin-1</fullName>
    </recommendedName>
    <alternativeName>
        <fullName evidence="22">Paralemmin</fullName>
    </alternativeName>
</protein>
<keyword evidence="26" id="KW-1185">Reference proteome</keyword>
<keyword evidence="16" id="KW-0449">Lipoprotein</keyword>
<dbReference type="GO" id="GO:0016323">
    <property type="term" value="C:basolateral plasma membrane"/>
    <property type="evidence" value="ECO:0007669"/>
    <property type="project" value="UniProtKB-SubCell"/>
</dbReference>
<evidence type="ECO:0000256" key="7">
    <source>
        <dbReference type="ARBA" id="ARBA00022475"/>
    </source>
</evidence>
<comment type="similarity">
    <text evidence="6">Belongs to the paralemmin family.</text>
</comment>
<keyword evidence="11" id="KW-0770">Synapse</keyword>
<evidence type="ECO:0000256" key="19">
    <source>
        <dbReference type="ARBA" id="ARBA00037871"/>
    </source>
</evidence>
<evidence type="ECO:0000256" key="1">
    <source>
        <dbReference type="ARBA" id="ARBA00004279"/>
    </source>
</evidence>
<feature type="region of interest" description="Disordered" evidence="23">
    <location>
        <begin position="425"/>
        <end position="444"/>
    </location>
</feature>
<proteinExistence type="inferred from homology"/>
<evidence type="ECO:0000256" key="8">
    <source>
        <dbReference type="ARBA" id="ARBA00022481"/>
    </source>
</evidence>
<evidence type="ECO:0000256" key="4">
    <source>
        <dbReference type="ARBA" id="ARBA00004527"/>
    </source>
</evidence>
<evidence type="ECO:0000256" key="21">
    <source>
        <dbReference type="ARBA" id="ARBA00040790"/>
    </source>
</evidence>
<feature type="compositionally biased region" description="Polar residues" evidence="23">
    <location>
        <begin position="860"/>
        <end position="875"/>
    </location>
</feature>
<feature type="region of interest" description="Disordered" evidence="23">
    <location>
        <begin position="1068"/>
        <end position="1095"/>
    </location>
</feature>
<reference evidence="25 26" key="1">
    <citation type="submission" date="2020-04" db="EMBL/GenBank/DDBJ databases">
        <title>Chromosome-level genome assembly of a cyprinid fish Onychostoma macrolepis by integration of Nanopore Sequencing, Bionano and Hi-C technology.</title>
        <authorList>
            <person name="Wang D."/>
        </authorList>
    </citation>
    <scope>NUCLEOTIDE SEQUENCE [LARGE SCALE GENOMIC DNA]</scope>
    <source>
        <strain evidence="25">SWU-2019</strain>
        <tissue evidence="25">Muscle</tissue>
    </source>
</reference>
<dbReference type="PANTHER" id="PTHR10498:SF6">
    <property type="entry name" value="PARALEMMIN-1"/>
    <property type="match status" value="1"/>
</dbReference>
<dbReference type="Proteomes" id="UP000579812">
    <property type="component" value="Unassembled WGS sequence"/>
</dbReference>
<evidence type="ECO:0000256" key="9">
    <source>
        <dbReference type="ARBA" id="ARBA00022553"/>
    </source>
</evidence>
<feature type="compositionally biased region" description="Basic and acidic residues" evidence="23">
    <location>
        <begin position="178"/>
        <end position="188"/>
    </location>
</feature>
<evidence type="ECO:0000259" key="24">
    <source>
        <dbReference type="Pfam" id="PF15304"/>
    </source>
</evidence>
<organism evidence="25 26">
    <name type="scientific">Onychostoma macrolepis</name>
    <dbReference type="NCBI Taxonomy" id="369639"/>
    <lineage>
        <taxon>Eukaryota</taxon>
        <taxon>Metazoa</taxon>
        <taxon>Chordata</taxon>
        <taxon>Craniata</taxon>
        <taxon>Vertebrata</taxon>
        <taxon>Euteleostomi</taxon>
        <taxon>Actinopterygii</taxon>
        <taxon>Neopterygii</taxon>
        <taxon>Teleostei</taxon>
        <taxon>Ostariophysi</taxon>
        <taxon>Cypriniformes</taxon>
        <taxon>Cyprinidae</taxon>
        <taxon>Acrossocheilinae</taxon>
        <taxon>Onychostoma</taxon>
    </lineage>
</organism>
<gene>
    <name evidence="25" type="ORF">G5714_011981</name>
</gene>
<feature type="region of interest" description="Disordered" evidence="23">
    <location>
        <begin position="483"/>
        <end position="525"/>
    </location>
</feature>
<keyword evidence="7" id="KW-1003">Cell membrane</keyword>
<evidence type="ECO:0000256" key="5">
    <source>
        <dbReference type="ARBA" id="ARBA00004552"/>
    </source>
</evidence>
<feature type="region of interest" description="Disordered" evidence="23">
    <location>
        <begin position="271"/>
        <end position="312"/>
    </location>
</feature>
<comment type="subunit">
    <text evidence="20">Interacts with dopamine receptor DRD3.</text>
</comment>
<comment type="subcellular location">
    <subcellularLocation>
        <location evidence="18">Apicolateral cell membrane</location>
        <topology evidence="18">Lipid-anchor</topology>
    </subcellularLocation>
    <subcellularLocation>
        <location evidence="19">Basolateral cell membrane</location>
        <topology evidence="19">Lipid-anchor</topology>
    </subcellularLocation>
    <subcellularLocation>
        <location evidence="2">Cell membrane</location>
        <topology evidence="2">Lipid-anchor</topology>
        <orientation evidence="2">Cytoplasmic side</orientation>
    </subcellularLocation>
    <subcellularLocation>
        <location evidence="3">Cell projection</location>
        <location evidence="3">Axon</location>
    </subcellularLocation>
    <subcellularLocation>
        <location evidence="1">Cell projection</location>
        <location evidence="1">Dendrite</location>
    </subcellularLocation>
    <subcellularLocation>
        <location evidence="5">Cell projection</location>
        <location evidence="5">Dendritic spine</location>
    </subcellularLocation>
    <subcellularLocation>
        <location evidence="4">Cell projection</location>
        <location evidence="4">Filopodium membrane</location>
        <topology evidence="4">Lipid-anchor</topology>
    </subcellularLocation>
</comment>
<dbReference type="GO" id="GO:0008360">
    <property type="term" value="P:regulation of cell shape"/>
    <property type="evidence" value="ECO:0007669"/>
    <property type="project" value="UniProtKB-KW"/>
</dbReference>
<dbReference type="InterPro" id="IPR004965">
    <property type="entry name" value="Paralemmin"/>
</dbReference>
<feature type="compositionally biased region" description="Basic and acidic residues" evidence="23">
    <location>
        <begin position="967"/>
        <end position="976"/>
    </location>
</feature>
<evidence type="ECO:0000256" key="12">
    <source>
        <dbReference type="ARBA" id="ARBA00023054"/>
    </source>
</evidence>
<feature type="region of interest" description="Disordered" evidence="23">
    <location>
        <begin position="1118"/>
        <end position="1178"/>
    </location>
</feature>
<keyword evidence="9" id="KW-0597">Phosphoprotein</keyword>
<feature type="region of interest" description="Disordered" evidence="23">
    <location>
        <begin position="1"/>
        <end position="39"/>
    </location>
</feature>
<dbReference type="Pfam" id="PF15304">
    <property type="entry name" value="AKAP2_C"/>
    <property type="match status" value="1"/>
</dbReference>
<feature type="compositionally biased region" description="Polar residues" evidence="23">
    <location>
        <begin position="1"/>
        <end position="12"/>
    </location>
</feature>
<dbReference type="InterPro" id="IPR029304">
    <property type="entry name" value="AKAP2_C"/>
</dbReference>
<feature type="compositionally biased region" description="Polar residues" evidence="23">
    <location>
        <begin position="1073"/>
        <end position="1095"/>
    </location>
</feature>
<dbReference type="GO" id="GO:0043197">
    <property type="term" value="C:dendritic spine"/>
    <property type="evidence" value="ECO:0007669"/>
    <property type="project" value="UniProtKB-SubCell"/>
</dbReference>
<keyword evidence="8" id="KW-0488">Methylation</keyword>
<evidence type="ECO:0000256" key="2">
    <source>
        <dbReference type="ARBA" id="ARBA00004342"/>
    </source>
</evidence>
<evidence type="ECO:0000256" key="20">
    <source>
        <dbReference type="ARBA" id="ARBA00038823"/>
    </source>
</evidence>
<feature type="compositionally biased region" description="Polar residues" evidence="23">
    <location>
        <begin position="764"/>
        <end position="788"/>
    </location>
</feature>
<feature type="compositionally biased region" description="Low complexity" evidence="23">
    <location>
        <begin position="299"/>
        <end position="310"/>
    </location>
</feature>
<feature type="compositionally biased region" description="Low complexity" evidence="23">
    <location>
        <begin position="497"/>
        <end position="512"/>
    </location>
</feature>
<feature type="region of interest" description="Disordered" evidence="23">
    <location>
        <begin position="734"/>
        <end position="788"/>
    </location>
</feature>
<keyword evidence="17" id="KW-0636">Prenylation</keyword>
<evidence type="ECO:0000256" key="10">
    <source>
        <dbReference type="ARBA" id="ARBA00022960"/>
    </source>
</evidence>
<dbReference type="GO" id="GO:0031527">
    <property type="term" value="C:filopodium membrane"/>
    <property type="evidence" value="ECO:0007669"/>
    <property type="project" value="UniProtKB-SubCell"/>
</dbReference>
<evidence type="ECO:0000256" key="17">
    <source>
        <dbReference type="ARBA" id="ARBA00023289"/>
    </source>
</evidence>
<feature type="region of interest" description="Disordered" evidence="23">
    <location>
        <begin position="367"/>
        <end position="406"/>
    </location>
</feature>
<evidence type="ECO:0000256" key="15">
    <source>
        <dbReference type="ARBA" id="ARBA00023273"/>
    </source>
</evidence>
<dbReference type="GO" id="GO:0030424">
    <property type="term" value="C:axon"/>
    <property type="evidence" value="ECO:0007669"/>
    <property type="project" value="UniProtKB-SubCell"/>
</dbReference>
<feature type="compositionally biased region" description="Polar residues" evidence="23">
    <location>
        <begin position="899"/>
        <end position="911"/>
    </location>
</feature>
<feature type="compositionally biased region" description="Polar residues" evidence="23">
    <location>
        <begin position="950"/>
        <end position="965"/>
    </location>
</feature>
<evidence type="ECO:0000256" key="3">
    <source>
        <dbReference type="ARBA" id="ARBA00004489"/>
    </source>
</evidence>
<sequence length="1262" mass="140281">MEMSESASQQERLQAIAEKRKRQTEIENKKRQLEDDRRQLQHLKSKALRERWLLDGAPTAGSEEDETTKQLREDEAKTRGLEETILRLERELEELETGVSATSTKENLSDAIQEVNTKTFEKTIVMDSVTDSVTVVHEVRSVDGAVTNGVHQLSSSEVEELLHKADEVTMSESSKTTPRLERGQAEKVEKVEKVEKDVVPAAAPIKEITGVEAKPATPQTEVGGASTENPVTMVFMGYQSVEDEDETKKVLGMESTTVKAEVVLIEDGDAKTATGDAKQEQAPPNGSPAEPPKAEEAAGESGQQEGGAAEVKSKEKQPCKCCIIIYISARIAGMNSMEINVRCSEAQESNERQASTVMVNPYDACTHSSAEEQAVSHSHSSLRPPLSRAPQNHPPPRVPMTSNPKRWVMKPFSPKLEQSDLRSILSPTGQPQSLENTWSSSQDGNSFRFSLESITVTDMQPTVIVSSGYGNSPPDVVVQARQVAVSEDGSDSEDFRPSTTSNPSSPGTASSTDSHVGFYSFVDDPASPEAEMNEVYMVSPQRQAKLNTLKEKSTFKLQTYTEEKIPGRLFEGTNGDDPYRIEDASTVNEDEENPDRMEIIRNQAPKKSPALKEQWSALENLDLSNTPQRLLHGFSLSYKPVSEKTEEAMVEPSIIDNEQIDFNAARKQFLMMEQSKQNPFLQSPERFPYSPKLRGRTLSSMASIFTLRQVSKENSLEGNEIPLATQEEIVVKTETVTEDSKNGGALNDVDSGLGDRSGGYASDGSITNDPSISEMESSLTMSSAQETPIQREIRISQQREENLRRSRGILHKDNSEMVEIRIKPILSLSSPQMKSAKPKEPNRVSFLIQRERELEKQRQITKSVSSYDTQENQVQDNKKSFESQSDEIPVTSLGASLRESPTTDLEQSTVSADDMRNTEKPALVEEGDLLDSKEVLSPCCPHRHPDESILQRNSDSSTFGNQVQESAHPEEHSKVSIHKENGVECQTNTLRTKKEPSWIVENDNSMSGRNRFYSRNSPSLLEPAKTGRYTPTWKSHLEYTDWSPKMQNAPNSIRQEIEKDLKREQELQELRESGSQSFSVPNPASVNPVLSSSEPRSLLTSEETLFLPQMVEVDSVFPEKTTNYSNPYSGSLDTSRLSMTDKSSQLSSPRPTFRLPSVSIMTPQPWGSPKPMSPTVSRTTPIKPLSTLADLSSPSSQKGLTETLLKDFEDRRVKLKLEENAYAGIQPTDAINNEVVEATRVIRHKNQRALQWEAGMYANQES</sequence>
<keyword evidence="15" id="KW-0966">Cell projection</keyword>
<evidence type="ECO:0000256" key="18">
    <source>
        <dbReference type="ARBA" id="ARBA00037796"/>
    </source>
</evidence>
<feature type="region of interest" description="Disordered" evidence="23">
    <location>
        <begin position="857"/>
        <end position="914"/>
    </location>
</feature>
<dbReference type="Pfam" id="PF03285">
    <property type="entry name" value="Paralemmin"/>
    <property type="match status" value="2"/>
</dbReference>
<feature type="compositionally biased region" description="Basic and acidic residues" evidence="23">
    <location>
        <begin position="23"/>
        <end position="39"/>
    </location>
</feature>
<keyword evidence="12" id="KW-0175">Coiled coil</keyword>
<keyword evidence="10" id="KW-0133">Cell shape</keyword>
<accession>A0A7J6CJV5</accession>
<evidence type="ECO:0000256" key="22">
    <source>
        <dbReference type="ARBA" id="ARBA00041963"/>
    </source>
</evidence>
<feature type="compositionally biased region" description="Polar residues" evidence="23">
    <location>
        <begin position="1120"/>
        <end position="1150"/>
    </location>
</feature>
<dbReference type="GO" id="GO:0016327">
    <property type="term" value="C:apicolateral plasma membrane"/>
    <property type="evidence" value="ECO:0007669"/>
    <property type="project" value="UniProtKB-SubCell"/>
</dbReference>
<evidence type="ECO:0000256" key="6">
    <source>
        <dbReference type="ARBA" id="ARBA00005756"/>
    </source>
</evidence>
<feature type="compositionally biased region" description="Basic and acidic residues" evidence="23">
    <location>
        <begin position="67"/>
        <end position="76"/>
    </location>
</feature>
<feature type="domain" description="A-kinase anchor protein 2 C-terminal" evidence="24">
    <location>
        <begin position="1196"/>
        <end position="1258"/>
    </location>
</feature>
<name>A0A7J6CJV5_9TELE</name>
<evidence type="ECO:0000256" key="16">
    <source>
        <dbReference type="ARBA" id="ARBA00023288"/>
    </source>
</evidence>
<feature type="region of interest" description="Disordered" evidence="23">
    <location>
        <begin position="51"/>
        <end position="76"/>
    </location>
</feature>
<dbReference type="AlphaFoldDB" id="A0A7J6CJV5"/>
<keyword evidence="14" id="KW-0564">Palmitate</keyword>
<feature type="region of interest" description="Disordered" evidence="23">
    <location>
        <begin position="167"/>
        <end position="188"/>
    </location>
</feature>
<evidence type="ECO:0000256" key="11">
    <source>
        <dbReference type="ARBA" id="ARBA00023018"/>
    </source>
</evidence>